<organism evidence="2 3">
    <name type="scientific">Zalerion maritima</name>
    <dbReference type="NCBI Taxonomy" id="339359"/>
    <lineage>
        <taxon>Eukaryota</taxon>
        <taxon>Fungi</taxon>
        <taxon>Dikarya</taxon>
        <taxon>Ascomycota</taxon>
        <taxon>Pezizomycotina</taxon>
        <taxon>Sordariomycetes</taxon>
        <taxon>Lulworthiomycetidae</taxon>
        <taxon>Lulworthiales</taxon>
        <taxon>Lulworthiaceae</taxon>
        <taxon>Zalerion</taxon>
    </lineage>
</organism>
<dbReference type="SMART" id="SM01149">
    <property type="entry name" value="DUF1237"/>
    <property type="match status" value="1"/>
</dbReference>
<name>A0AAD5RYL4_9PEZI</name>
<dbReference type="Pfam" id="PF06824">
    <property type="entry name" value="Glyco_hydro_125"/>
    <property type="match status" value="1"/>
</dbReference>
<dbReference type="GO" id="GO:0003824">
    <property type="term" value="F:catalytic activity"/>
    <property type="evidence" value="ECO:0007669"/>
    <property type="project" value="UniProtKB-ARBA"/>
</dbReference>
<dbReference type="PANTHER" id="PTHR31047:SF2">
    <property type="entry name" value="DUF1237 DOMAIN-CONTAINING PROTEIN"/>
    <property type="match status" value="1"/>
</dbReference>
<feature type="compositionally biased region" description="Basic and acidic residues" evidence="1">
    <location>
        <begin position="95"/>
        <end position="108"/>
    </location>
</feature>
<dbReference type="GO" id="GO:0005975">
    <property type="term" value="P:carbohydrate metabolic process"/>
    <property type="evidence" value="ECO:0007669"/>
    <property type="project" value="InterPro"/>
</dbReference>
<accession>A0AAD5RYL4</accession>
<dbReference type="AlphaFoldDB" id="A0AAD5RYL4"/>
<feature type="compositionally biased region" description="Low complexity" evidence="1">
    <location>
        <begin position="134"/>
        <end position="143"/>
    </location>
</feature>
<feature type="compositionally biased region" description="Basic and acidic residues" evidence="1">
    <location>
        <begin position="123"/>
        <end position="133"/>
    </location>
</feature>
<dbReference type="Gene3D" id="1.50.10.10">
    <property type="match status" value="1"/>
</dbReference>
<protein>
    <submittedName>
        <fullName evidence="2">Uncharacterized protein</fullName>
    </submittedName>
</protein>
<evidence type="ECO:0000313" key="3">
    <source>
        <dbReference type="Proteomes" id="UP001201980"/>
    </source>
</evidence>
<comment type="caution">
    <text evidence="2">The sequence shown here is derived from an EMBL/GenBank/DDBJ whole genome shotgun (WGS) entry which is preliminary data.</text>
</comment>
<dbReference type="SUPFAM" id="SSF48208">
    <property type="entry name" value="Six-hairpin glycosidases"/>
    <property type="match status" value="2"/>
</dbReference>
<dbReference type="Proteomes" id="UP001201980">
    <property type="component" value="Unassembled WGS sequence"/>
</dbReference>
<proteinExistence type="predicted"/>
<sequence length="750" mass="81913">MPAFLSGPLAGRKRFVAVAFAIVVILLYSAQQVEYAPWENGGSPGRLDPDLGGANVEKGGAVTDASSGQSYPQGSSSSSGSKTHTGTGTGTGADSYREHEYDPLHPTKDAAIPPQETPSSNRWIDKPLDKGETSSEGSTSTTEAADDQHPCMAYMSYLRTKPGPESEGKRKFPYARPPPQCRTFKLPEMEDLISSMKTRIQDPDLFRLFENSYPNTLDTMVKWRGHANESEEMELSYVITGDIDAMWLRDSASQIYSYLPLLKASSSPDSLASLWRGLINSHSRYIIISPYCHSFQPPPESGIPPTHNGANAVNHPNPRFDAKKVFDCKWELDSLGSFFQISSAYYERTGDVGFFKKFVWVEAVEAAVDAAGAMRLGTYAEDGKVEKSAYTFFGQTTRGSETLTNNGLGNPVKENGMVRSSFRPSDDACIFQHLTPSNMLWGKYLEEASHIMDKIDTPKAQNLTKYMRSQALGIRRGIAKDAVVKHKKYGKIFAYEVDGYGSANMMDDSNVPSLLSMPLFNFTKTSIAEHEILGDTPAVLPPSPSASPAPTPSSSPSQLTGTSLGTETGDTEAESTGIVADPQTELEKEREKDRRSGESAPDHIILARSSDEDDEIPDHDYAAVYQASRKFIMSSDNPYYMWGPVISGVGGPHLGPGKTWPMAIIVAAMTAYDPISGMVSPEAEVAEQVKMVLDSTAGSGLIHESINSHEENDWSRPWFGWANGLFGELILKMAENESEGKGLLAKSWQD</sequence>
<feature type="compositionally biased region" description="Low complexity" evidence="1">
    <location>
        <begin position="66"/>
        <end position="86"/>
    </location>
</feature>
<evidence type="ECO:0000256" key="1">
    <source>
        <dbReference type="SAM" id="MobiDB-lite"/>
    </source>
</evidence>
<feature type="region of interest" description="Disordered" evidence="1">
    <location>
        <begin position="37"/>
        <end position="150"/>
    </location>
</feature>
<feature type="compositionally biased region" description="Pro residues" evidence="1">
    <location>
        <begin position="539"/>
        <end position="553"/>
    </location>
</feature>
<keyword evidence="3" id="KW-1185">Reference proteome</keyword>
<dbReference type="InterPro" id="IPR012341">
    <property type="entry name" value="6hp_glycosidase-like_sf"/>
</dbReference>
<feature type="compositionally biased region" description="Low complexity" evidence="1">
    <location>
        <begin position="554"/>
        <end position="566"/>
    </location>
</feature>
<gene>
    <name evidence="2" type="ORF">MKZ38_002884</name>
</gene>
<dbReference type="PANTHER" id="PTHR31047">
    <property type="entry name" value="MEIOTICALLY UP-REGULATED GENE 157 PROTEIN"/>
    <property type="match status" value="1"/>
</dbReference>
<reference evidence="2" key="1">
    <citation type="submission" date="2022-07" db="EMBL/GenBank/DDBJ databases">
        <title>Draft genome sequence of Zalerion maritima ATCC 34329, a (micro)plastics degrading marine fungus.</title>
        <authorList>
            <person name="Paco A."/>
            <person name="Goncalves M.F.M."/>
            <person name="Rocha-Santos T.A.P."/>
            <person name="Alves A."/>
        </authorList>
    </citation>
    <scope>NUCLEOTIDE SEQUENCE</scope>
    <source>
        <strain evidence="2">ATCC 34329</strain>
    </source>
</reference>
<dbReference type="InterPro" id="IPR008313">
    <property type="entry name" value="GH125"/>
</dbReference>
<feature type="compositionally biased region" description="Basic and acidic residues" evidence="1">
    <location>
        <begin position="585"/>
        <end position="601"/>
    </location>
</feature>
<dbReference type="EMBL" id="JAKWBI020000018">
    <property type="protein sequence ID" value="KAJ2906169.1"/>
    <property type="molecule type" value="Genomic_DNA"/>
</dbReference>
<feature type="region of interest" description="Disordered" evidence="1">
    <location>
        <begin position="535"/>
        <end position="613"/>
    </location>
</feature>
<dbReference type="InterPro" id="IPR008928">
    <property type="entry name" value="6-hairpin_glycosidase_sf"/>
</dbReference>
<evidence type="ECO:0000313" key="2">
    <source>
        <dbReference type="EMBL" id="KAJ2906169.1"/>
    </source>
</evidence>